<protein>
    <submittedName>
        <fullName evidence="2">Uncharacterized protein</fullName>
    </submittedName>
</protein>
<feature type="region of interest" description="Disordered" evidence="1">
    <location>
        <begin position="1"/>
        <end position="54"/>
    </location>
</feature>
<proteinExistence type="predicted"/>
<accession>A0ABV2ITD4</accession>
<keyword evidence="3" id="KW-1185">Reference proteome</keyword>
<sequence>MDQPETGGRWVRDPQTGALSKLEEPVGSPEPATEADTETDVKAEKPTTAKRGEA</sequence>
<dbReference type="Proteomes" id="UP001549047">
    <property type="component" value="Unassembled WGS sequence"/>
</dbReference>
<evidence type="ECO:0000256" key="1">
    <source>
        <dbReference type="SAM" id="MobiDB-lite"/>
    </source>
</evidence>
<feature type="compositionally biased region" description="Basic and acidic residues" evidence="1">
    <location>
        <begin position="39"/>
        <end position="54"/>
    </location>
</feature>
<name>A0ABV2ITD4_9HYPH</name>
<evidence type="ECO:0000313" key="3">
    <source>
        <dbReference type="Proteomes" id="UP001549047"/>
    </source>
</evidence>
<reference evidence="2 3" key="1">
    <citation type="submission" date="2024-06" db="EMBL/GenBank/DDBJ databases">
        <title>Genomic Encyclopedia of Type Strains, Phase IV (KMG-IV): sequencing the most valuable type-strain genomes for metagenomic binning, comparative biology and taxonomic classification.</title>
        <authorList>
            <person name="Goeker M."/>
        </authorList>
    </citation>
    <scope>NUCLEOTIDE SEQUENCE [LARGE SCALE GENOMIC DNA]</scope>
    <source>
        <strain evidence="2 3">DSM 29780</strain>
    </source>
</reference>
<gene>
    <name evidence="2" type="ORF">ABID16_000049</name>
</gene>
<evidence type="ECO:0000313" key="2">
    <source>
        <dbReference type="EMBL" id="MET3611744.1"/>
    </source>
</evidence>
<dbReference type="EMBL" id="JBEPMB010000001">
    <property type="protein sequence ID" value="MET3611744.1"/>
    <property type="molecule type" value="Genomic_DNA"/>
</dbReference>
<organism evidence="2 3">
    <name type="scientific">Rhizobium aquaticum</name>
    <dbReference type="NCBI Taxonomy" id="1549636"/>
    <lineage>
        <taxon>Bacteria</taxon>
        <taxon>Pseudomonadati</taxon>
        <taxon>Pseudomonadota</taxon>
        <taxon>Alphaproteobacteria</taxon>
        <taxon>Hyphomicrobiales</taxon>
        <taxon>Rhizobiaceae</taxon>
        <taxon>Rhizobium/Agrobacterium group</taxon>
        <taxon>Rhizobium</taxon>
    </lineage>
</organism>
<comment type="caution">
    <text evidence="2">The sequence shown here is derived from an EMBL/GenBank/DDBJ whole genome shotgun (WGS) entry which is preliminary data.</text>
</comment>